<name>A0A5Q6PJS3_VIBCL</name>
<dbReference type="Proteomes" id="UP000323225">
    <property type="component" value="Unassembled WGS sequence"/>
</dbReference>
<reference evidence="1 2" key="1">
    <citation type="submission" date="2019-09" db="EMBL/GenBank/DDBJ databases">
        <authorList>
            <person name="Kritzky A."/>
            <person name="Schelkanova E.Y."/>
            <person name="Alkhova Z.V."/>
            <person name="Smirnova N.I."/>
        </authorList>
    </citation>
    <scope>NUCLEOTIDE SEQUENCE [LARGE SCALE GENOMIC DNA]</scope>
    <source>
        <strain evidence="1 2">M1526</strain>
    </source>
</reference>
<protein>
    <submittedName>
        <fullName evidence="1">Uncharacterized protein</fullName>
    </submittedName>
</protein>
<dbReference type="EMBL" id="VUAA01000007">
    <property type="protein sequence ID" value="KAA1255128.1"/>
    <property type="molecule type" value="Genomic_DNA"/>
</dbReference>
<accession>A0A5Q6PJS3</accession>
<sequence length="166" mass="18877">MNDMEEVFLYTVRQFNEKDEEVSLLETSSPVVAISDFTIKTKMYYKNDLSREVTVQQMPGTEGAEIIKMISIVIDKESEIREGVIYLETNKVSTDKEIAERFSEQTIKRYKSESYVSALSEVANNFLKLSGGNIEIMKIISVIAGKDPSHELWRPRKPGKKSLSLG</sequence>
<organism evidence="1 2">
    <name type="scientific">Vibrio cholerae</name>
    <dbReference type="NCBI Taxonomy" id="666"/>
    <lineage>
        <taxon>Bacteria</taxon>
        <taxon>Pseudomonadati</taxon>
        <taxon>Pseudomonadota</taxon>
        <taxon>Gammaproteobacteria</taxon>
        <taxon>Vibrionales</taxon>
        <taxon>Vibrionaceae</taxon>
        <taxon>Vibrio</taxon>
    </lineage>
</organism>
<comment type="caution">
    <text evidence="1">The sequence shown here is derived from an EMBL/GenBank/DDBJ whole genome shotgun (WGS) entry which is preliminary data.</text>
</comment>
<gene>
    <name evidence="1" type="ORF">F0M16_07880</name>
</gene>
<dbReference type="AlphaFoldDB" id="A0A5Q6PJS3"/>
<proteinExistence type="predicted"/>
<evidence type="ECO:0000313" key="2">
    <source>
        <dbReference type="Proteomes" id="UP000323225"/>
    </source>
</evidence>
<evidence type="ECO:0000313" key="1">
    <source>
        <dbReference type="EMBL" id="KAA1255128.1"/>
    </source>
</evidence>